<evidence type="ECO:0000313" key="2">
    <source>
        <dbReference type="EMBL" id="KAK4446959.1"/>
    </source>
</evidence>
<keyword evidence="3" id="KW-1185">Reference proteome</keyword>
<feature type="compositionally biased region" description="Basic and acidic residues" evidence="1">
    <location>
        <begin position="62"/>
        <end position="90"/>
    </location>
</feature>
<evidence type="ECO:0008006" key="4">
    <source>
        <dbReference type="Google" id="ProtNLM"/>
    </source>
</evidence>
<feature type="region of interest" description="Disordered" evidence="1">
    <location>
        <begin position="156"/>
        <end position="245"/>
    </location>
</feature>
<organism evidence="2 3">
    <name type="scientific">Podospora aff. communis PSN243</name>
    <dbReference type="NCBI Taxonomy" id="3040156"/>
    <lineage>
        <taxon>Eukaryota</taxon>
        <taxon>Fungi</taxon>
        <taxon>Dikarya</taxon>
        <taxon>Ascomycota</taxon>
        <taxon>Pezizomycotina</taxon>
        <taxon>Sordariomycetes</taxon>
        <taxon>Sordariomycetidae</taxon>
        <taxon>Sordariales</taxon>
        <taxon>Podosporaceae</taxon>
        <taxon>Podospora</taxon>
    </lineage>
</organism>
<protein>
    <recommendedName>
        <fullName evidence="4">Hypervirulence associated protein TUDOR domain-containing protein</fullName>
    </recommendedName>
</protein>
<feature type="compositionally biased region" description="Basic and acidic residues" evidence="1">
    <location>
        <begin position="171"/>
        <end position="185"/>
    </location>
</feature>
<dbReference type="AlphaFoldDB" id="A0AAV9GDQ7"/>
<proteinExistence type="predicted"/>
<feature type="compositionally biased region" description="Polar residues" evidence="1">
    <location>
        <begin position="93"/>
        <end position="105"/>
    </location>
</feature>
<feature type="region of interest" description="Disordered" evidence="1">
    <location>
        <begin position="55"/>
        <end position="107"/>
    </location>
</feature>
<evidence type="ECO:0000313" key="3">
    <source>
        <dbReference type="Proteomes" id="UP001321760"/>
    </source>
</evidence>
<reference evidence="2" key="1">
    <citation type="journal article" date="2023" name="Mol. Phylogenet. Evol.">
        <title>Genome-scale phylogeny and comparative genomics of the fungal order Sordariales.</title>
        <authorList>
            <person name="Hensen N."/>
            <person name="Bonometti L."/>
            <person name="Westerberg I."/>
            <person name="Brannstrom I.O."/>
            <person name="Guillou S."/>
            <person name="Cros-Aarteil S."/>
            <person name="Calhoun S."/>
            <person name="Haridas S."/>
            <person name="Kuo A."/>
            <person name="Mondo S."/>
            <person name="Pangilinan J."/>
            <person name="Riley R."/>
            <person name="LaButti K."/>
            <person name="Andreopoulos B."/>
            <person name="Lipzen A."/>
            <person name="Chen C."/>
            <person name="Yan M."/>
            <person name="Daum C."/>
            <person name="Ng V."/>
            <person name="Clum A."/>
            <person name="Steindorff A."/>
            <person name="Ohm R.A."/>
            <person name="Martin F."/>
            <person name="Silar P."/>
            <person name="Natvig D.O."/>
            <person name="Lalanne C."/>
            <person name="Gautier V."/>
            <person name="Ament-Velasquez S.L."/>
            <person name="Kruys A."/>
            <person name="Hutchinson M.I."/>
            <person name="Powell A.J."/>
            <person name="Barry K."/>
            <person name="Miller A.N."/>
            <person name="Grigoriev I.V."/>
            <person name="Debuchy R."/>
            <person name="Gladieux P."/>
            <person name="Hiltunen Thoren M."/>
            <person name="Johannesson H."/>
        </authorList>
    </citation>
    <scope>NUCLEOTIDE SEQUENCE</scope>
    <source>
        <strain evidence="2">PSN243</strain>
    </source>
</reference>
<dbReference type="Proteomes" id="UP001321760">
    <property type="component" value="Unassembled WGS sequence"/>
</dbReference>
<dbReference type="EMBL" id="MU865953">
    <property type="protein sequence ID" value="KAK4446959.1"/>
    <property type="molecule type" value="Genomic_DNA"/>
</dbReference>
<name>A0AAV9GDQ7_9PEZI</name>
<accession>A0AAV9GDQ7</accession>
<gene>
    <name evidence="2" type="ORF">QBC34DRAFT_144673</name>
</gene>
<evidence type="ECO:0000256" key="1">
    <source>
        <dbReference type="SAM" id="MobiDB-lite"/>
    </source>
</evidence>
<comment type="caution">
    <text evidence="2">The sequence shown here is derived from an EMBL/GenBank/DDBJ whole genome shotgun (WGS) entry which is preliminary data.</text>
</comment>
<reference evidence="2" key="2">
    <citation type="submission" date="2023-05" db="EMBL/GenBank/DDBJ databases">
        <authorList>
            <consortium name="Lawrence Berkeley National Laboratory"/>
            <person name="Steindorff A."/>
            <person name="Hensen N."/>
            <person name="Bonometti L."/>
            <person name="Westerberg I."/>
            <person name="Brannstrom I.O."/>
            <person name="Guillou S."/>
            <person name="Cros-Aarteil S."/>
            <person name="Calhoun S."/>
            <person name="Haridas S."/>
            <person name="Kuo A."/>
            <person name="Mondo S."/>
            <person name="Pangilinan J."/>
            <person name="Riley R."/>
            <person name="Labutti K."/>
            <person name="Andreopoulos B."/>
            <person name="Lipzen A."/>
            <person name="Chen C."/>
            <person name="Yanf M."/>
            <person name="Daum C."/>
            <person name="Ng V."/>
            <person name="Clum A."/>
            <person name="Ohm R."/>
            <person name="Martin F."/>
            <person name="Silar P."/>
            <person name="Natvig D."/>
            <person name="Lalanne C."/>
            <person name="Gautier V."/>
            <person name="Ament-Velasquez S.L."/>
            <person name="Kruys A."/>
            <person name="Hutchinson M.I."/>
            <person name="Powell A.J."/>
            <person name="Barry K."/>
            <person name="Miller A.N."/>
            <person name="Grigoriev I.V."/>
            <person name="Debuchy R."/>
            <person name="Gladieux P."/>
            <person name="Thoren M.H."/>
            <person name="Johannesson H."/>
        </authorList>
    </citation>
    <scope>NUCLEOTIDE SEQUENCE</scope>
    <source>
        <strain evidence="2">PSN243</strain>
    </source>
</reference>
<sequence length="245" mass="27053">MQMGSRAQEFTMGDRLVTSWHEASRVGRIVWAEANKAGRTLNRIRVLATSPPAPIDDGWEIIDGKDADPPSDLEPERNPPKHTPNPEELHGQAPSNSTVSTSQHNLAEEDVVRNYRYVERELKQAISQGFAEIENRLRTELSKLRHEVWEKDMASWSAASTHGGRHTAKMHSSDGQKDRQGKTEEAETALVQEEALGTSKKDAVETQLANFTTSENREKSPYEDSAASPGNTSPPSGETKASAPE</sequence>